<name>A0A918EXW7_9ACTN</name>
<dbReference type="PANTHER" id="PTHR37539">
    <property type="entry name" value="SECRETED PROTEIN-RELATED"/>
    <property type="match status" value="1"/>
</dbReference>
<dbReference type="InterPro" id="IPR037473">
    <property type="entry name" value="Lcp-like"/>
</dbReference>
<dbReference type="Pfam" id="PF09995">
    <property type="entry name" value="MPAB_Lcp_cat"/>
    <property type="match status" value="1"/>
</dbReference>
<dbReference type="Proteomes" id="UP000656732">
    <property type="component" value="Unassembled WGS sequence"/>
</dbReference>
<proteinExistence type="predicted"/>
<keyword evidence="3" id="KW-1185">Reference proteome</keyword>
<reference evidence="2" key="2">
    <citation type="submission" date="2020-09" db="EMBL/GenBank/DDBJ databases">
        <authorList>
            <person name="Sun Q."/>
            <person name="Ohkuma M."/>
        </authorList>
    </citation>
    <scope>NUCLEOTIDE SEQUENCE</scope>
    <source>
        <strain evidence="2">JCM 4403</strain>
    </source>
</reference>
<evidence type="ECO:0000313" key="2">
    <source>
        <dbReference type="EMBL" id="GGQ78330.1"/>
    </source>
</evidence>
<dbReference type="AlphaFoldDB" id="A0A918EXW7"/>
<dbReference type="GO" id="GO:0016491">
    <property type="term" value="F:oxidoreductase activity"/>
    <property type="evidence" value="ECO:0007669"/>
    <property type="project" value="InterPro"/>
</dbReference>
<sequence length="402" mass="44366">MAAGGALGVFGAVGAASPARARSVWTWSPSGSVAGRGAGVDPDWVWDEEADALVASVIDRGDVPRVNRELSQWTRNGQPLPSGLPADVREWMERARRMPSWADRGKLERAADFNERRGLYLNLLNGVGGGMLSTAIPREARAVYYSKGGADMEDRVAKTSLLGFAVGDLNAYRPDGKVVVEAVKTRMVHAAVRHLLPRSPGWSRTSGGQTVPISQADMMVTWHSLPTYTMRKLLEWKVPVPAADAEAYLHLWQVSAHLLGIRDEYIPATWDEANAQSRQVLDPVLAPTPEGVELTDILLRQLAEQTSPGGIDRPLCNALARYLVGDRVADWDGIPREPFWERAIATAWPKLVMFREKLIPLPLVPPLAWTIDEAIRQYILFYLTKGRGTQIDIPDTNRPTDR</sequence>
<evidence type="ECO:0000313" key="3">
    <source>
        <dbReference type="Proteomes" id="UP000656732"/>
    </source>
</evidence>
<gene>
    <name evidence="2" type="ORF">GCM10010280_26110</name>
</gene>
<accession>A0A918EXW7</accession>
<dbReference type="InterPro" id="IPR018713">
    <property type="entry name" value="MPAB/Lcp_cat_dom"/>
</dbReference>
<protein>
    <submittedName>
        <fullName evidence="2">Secreted protein</fullName>
    </submittedName>
</protein>
<organism evidence="2 3">
    <name type="scientific">Streptomyces pilosus</name>
    <dbReference type="NCBI Taxonomy" id="28893"/>
    <lineage>
        <taxon>Bacteria</taxon>
        <taxon>Bacillati</taxon>
        <taxon>Actinomycetota</taxon>
        <taxon>Actinomycetes</taxon>
        <taxon>Kitasatosporales</taxon>
        <taxon>Streptomycetaceae</taxon>
        <taxon>Streptomyces</taxon>
    </lineage>
</organism>
<dbReference type="PANTHER" id="PTHR37539:SF1">
    <property type="entry name" value="ER-BOUND OXYGENASE MPAB_MPAB'_RUBBER OXYGENASE CATALYTIC DOMAIN-CONTAINING PROTEIN"/>
    <property type="match status" value="1"/>
</dbReference>
<evidence type="ECO:0000259" key="1">
    <source>
        <dbReference type="Pfam" id="PF09995"/>
    </source>
</evidence>
<reference evidence="2" key="1">
    <citation type="journal article" date="2014" name="Int. J. Syst. Evol. Microbiol.">
        <title>Complete genome sequence of Corynebacterium casei LMG S-19264T (=DSM 44701T), isolated from a smear-ripened cheese.</title>
        <authorList>
            <consortium name="US DOE Joint Genome Institute (JGI-PGF)"/>
            <person name="Walter F."/>
            <person name="Albersmeier A."/>
            <person name="Kalinowski J."/>
            <person name="Ruckert C."/>
        </authorList>
    </citation>
    <scope>NUCLEOTIDE SEQUENCE</scope>
    <source>
        <strain evidence="2">JCM 4403</strain>
    </source>
</reference>
<dbReference type="EMBL" id="BMTU01000004">
    <property type="protein sequence ID" value="GGQ78330.1"/>
    <property type="molecule type" value="Genomic_DNA"/>
</dbReference>
<feature type="domain" description="ER-bound oxygenase mpaB/mpaB'/Rubber oxygenase catalytic" evidence="1">
    <location>
        <begin position="123"/>
        <end position="343"/>
    </location>
</feature>
<comment type="caution">
    <text evidence="2">The sequence shown here is derived from an EMBL/GenBank/DDBJ whole genome shotgun (WGS) entry which is preliminary data.</text>
</comment>